<gene>
    <name evidence="2" type="ORF">KUF71_005888</name>
</gene>
<dbReference type="InterPro" id="IPR018289">
    <property type="entry name" value="MULE_transposase_dom"/>
</dbReference>
<dbReference type="Gene3D" id="2.20.25.240">
    <property type="match status" value="1"/>
</dbReference>
<comment type="caution">
    <text evidence="2">The sequence shown here is derived from an EMBL/GenBank/DDBJ whole genome shotgun (WGS) entry which is preliminary data.</text>
</comment>
<feature type="domain" description="MULE transposase" evidence="1">
    <location>
        <begin position="202"/>
        <end position="286"/>
    </location>
</feature>
<sequence length="457" mass="51971">MAVQTIKGKREGTNIYFNGDGFYYHFNNQYQYGHNEGQGEVYLRCKQHYNRGCHGTAKVTIRDVGLQWENLTPHTCAPDRSFVQVQLLKQQVLREAVNNGRYETPAELLERVQNMYPIEIAAQVSLDGMRSAIQRARAAMYPPVPPDLHRLGQLLQAHPHLAASIDGRDNLYAGTVVTPRTTSVVFMSMRMRRALARTSHILCDATFASRPNDPQARQVLQFSKVVNRAIIPLGQVLMSGKTQAEYTAVLQHIRQLVGQLNPTVVMTDFEVGLQNAWKAVFPNAQAVLKKARELGLVPFMNQHRRFKSLICCVCALPLLPQAVIGRGFNTLIQEATRRGYIQLLNGFFNYMIDTWMTDPLFSTMCVYGQPHRTNNVSESCNRMLRSRTGAHRPGLWNFLTAVRRLEQRAVITLHAAQHGYPLARARKVSAVNNDMRIMNYTRLLLVDREISINRFLH</sequence>
<accession>A0AAE1I0G8</accession>
<dbReference type="EMBL" id="JAHWGI010001414">
    <property type="protein sequence ID" value="KAK3930908.1"/>
    <property type="molecule type" value="Genomic_DNA"/>
</dbReference>
<reference evidence="2" key="1">
    <citation type="submission" date="2021-07" db="EMBL/GenBank/DDBJ databases">
        <authorList>
            <person name="Catto M.A."/>
            <person name="Jacobson A."/>
            <person name="Kennedy G."/>
            <person name="Labadie P."/>
            <person name="Hunt B.G."/>
            <person name="Srinivasan R."/>
        </authorList>
    </citation>
    <scope>NUCLEOTIDE SEQUENCE</scope>
    <source>
        <strain evidence="2">PL_HMW_Pooled</strain>
        <tissue evidence="2">Head</tissue>
    </source>
</reference>
<name>A0AAE1I0G8_9NEOP</name>
<dbReference type="Pfam" id="PF10551">
    <property type="entry name" value="MULE"/>
    <property type="match status" value="1"/>
</dbReference>
<proteinExistence type="predicted"/>
<keyword evidence="3" id="KW-1185">Reference proteome</keyword>
<protein>
    <submittedName>
        <fullName evidence="2">14.5 kDa early protein</fullName>
    </submittedName>
</protein>
<reference evidence="2" key="2">
    <citation type="journal article" date="2023" name="BMC Genomics">
        <title>Pest status, molecular evolution, and epigenetic factors derived from the genome assembly of Frankliniella fusca, a thysanopteran phytovirus vector.</title>
        <authorList>
            <person name="Catto M.A."/>
            <person name="Labadie P.E."/>
            <person name="Jacobson A.L."/>
            <person name="Kennedy G.G."/>
            <person name="Srinivasan R."/>
            <person name="Hunt B.G."/>
        </authorList>
    </citation>
    <scope>NUCLEOTIDE SEQUENCE</scope>
    <source>
        <strain evidence="2">PL_HMW_Pooled</strain>
    </source>
</reference>
<organism evidence="2 3">
    <name type="scientific">Frankliniella fusca</name>
    <dbReference type="NCBI Taxonomy" id="407009"/>
    <lineage>
        <taxon>Eukaryota</taxon>
        <taxon>Metazoa</taxon>
        <taxon>Ecdysozoa</taxon>
        <taxon>Arthropoda</taxon>
        <taxon>Hexapoda</taxon>
        <taxon>Insecta</taxon>
        <taxon>Pterygota</taxon>
        <taxon>Neoptera</taxon>
        <taxon>Paraneoptera</taxon>
        <taxon>Thysanoptera</taxon>
        <taxon>Terebrantia</taxon>
        <taxon>Thripoidea</taxon>
        <taxon>Thripidae</taxon>
        <taxon>Frankliniella</taxon>
    </lineage>
</organism>
<evidence type="ECO:0000313" key="2">
    <source>
        <dbReference type="EMBL" id="KAK3930908.1"/>
    </source>
</evidence>
<evidence type="ECO:0000313" key="3">
    <source>
        <dbReference type="Proteomes" id="UP001219518"/>
    </source>
</evidence>
<dbReference type="Proteomes" id="UP001219518">
    <property type="component" value="Unassembled WGS sequence"/>
</dbReference>
<dbReference type="AlphaFoldDB" id="A0AAE1I0G8"/>
<evidence type="ECO:0000259" key="1">
    <source>
        <dbReference type="Pfam" id="PF10551"/>
    </source>
</evidence>